<keyword evidence="2" id="KW-1185">Reference proteome</keyword>
<name>A0ABQ3IZ12_9GAMM</name>
<reference evidence="2" key="1">
    <citation type="journal article" date="2019" name="Int. J. Syst. Evol. Microbiol.">
        <title>The Global Catalogue of Microorganisms (GCM) 10K type strain sequencing project: providing services to taxonomists for standard genome sequencing and annotation.</title>
        <authorList>
            <consortium name="The Broad Institute Genomics Platform"/>
            <consortium name="The Broad Institute Genome Sequencing Center for Infectious Disease"/>
            <person name="Wu L."/>
            <person name="Ma J."/>
        </authorList>
    </citation>
    <scope>NUCLEOTIDE SEQUENCE [LARGE SCALE GENOMIC DNA]</scope>
    <source>
        <strain evidence="2">CGMCC 1.15922</strain>
    </source>
</reference>
<comment type="caution">
    <text evidence="1">The sequence shown here is derived from an EMBL/GenBank/DDBJ whole genome shotgun (WGS) entry which is preliminary data.</text>
</comment>
<proteinExistence type="predicted"/>
<organism evidence="1 2">
    <name type="scientific">Thalassotalea profundi</name>
    <dbReference type="NCBI Taxonomy" id="2036687"/>
    <lineage>
        <taxon>Bacteria</taxon>
        <taxon>Pseudomonadati</taxon>
        <taxon>Pseudomonadota</taxon>
        <taxon>Gammaproteobacteria</taxon>
        <taxon>Alteromonadales</taxon>
        <taxon>Colwelliaceae</taxon>
        <taxon>Thalassotalea</taxon>
    </lineage>
</organism>
<evidence type="ECO:0000313" key="1">
    <source>
        <dbReference type="EMBL" id="GHE94144.1"/>
    </source>
</evidence>
<protein>
    <submittedName>
        <fullName evidence="1">Uncharacterized protein</fullName>
    </submittedName>
</protein>
<sequence length="60" mass="7134">MEQPKVDRLNDLFEKVLANSANSIEKHELGRLYKEFIDDGRDNKQRKYEPSSKKYTAFNQ</sequence>
<dbReference type="EMBL" id="BNAH01000009">
    <property type="protein sequence ID" value="GHE94144.1"/>
    <property type="molecule type" value="Genomic_DNA"/>
</dbReference>
<accession>A0ABQ3IZ12</accession>
<dbReference type="Proteomes" id="UP000626370">
    <property type="component" value="Unassembled WGS sequence"/>
</dbReference>
<gene>
    <name evidence="1" type="ORF">GCM10011501_24600</name>
</gene>
<evidence type="ECO:0000313" key="2">
    <source>
        <dbReference type="Proteomes" id="UP000626370"/>
    </source>
</evidence>